<dbReference type="GO" id="GO:0005840">
    <property type="term" value="C:ribosome"/>
    <property type="evidence" value="ECO:0007669"/>
    <property type="project" value="InterPro"/>
</dbReference>
<keyword evidence="3" id="KW-1185">Reference proteome</keyword>
<comment type="caution">
    <text evidence="2">The sequence shown here is derived from an EMBL/GenBank/DDBJ whole genome shotgun (WGS) entry which is preliminary data.</text>
</comment>
<sequence>MGARFLSRSWLRLKPLIDQKVIAEPIWFKVAQTFPPLPLPELNEKGDKQDIRELFPEEVERRKVDEKYQVEQMHVLWENEKGIVFGREELRKNISGFLGDEADEEVAWKVALLKLKRMQVKNVELDRKREKLLDLKKLRSL</sequence>
<dbReference type="InterPro" id="IPR023611">
    <property type="entry name" value="mS23_dom_met"/>
</dbReference>
<dbReference type="GO" id="GO:0003735">
    <property type="term" value="F:structural constituent of ribosome"/>
    <property type="evidence" value="ECO:0007669"/>
    <property type="project" value="InterPro"/>
</dbReference>
<dbReference type="Pfam" id="PF10484">
    <property type="entry name" value="MRP-S23"/>
    <property type="match status" value="1"/>
</dbReference>
<accession>A0AAV7JT10</accession>
<feature type="domain" description="Small ribosomal subunit protein mS23 conserved" evidence="1">
    <location>
        <begin position="11"/>
        <end position="75"/>
    </location>
</feature>
<evidence type="ECO:0000259" key="1">
    <source>
        <dbReference type="Pfam" id="PF10484"/>
    </source>
</evidence>
<dbReference type="GO" id="GO:0006412">
    <property type="term" value="P:translation"/>
    <property type="evidence" value="ECO:0007669"/>
    <property type="project" value="InterPro"/>
</dbReference>
<evidence type="ECO:0000313" key="2">
    <source>
        <dbReference type="EMBL" id="KAI6652108.1"/>
    </source>
</evidence>
<proteinExistence type="predicted"/>
<evidence type="ECO:0000313" key="3">
    <source>
        <dbReference type="Proteomes" id="UP001165289"/>
    </source>
</evidence>
<reference evidence="2 3" key="1">
    <citation type="journal article" date="2023" name="BMC Biol.">
        <title>The compact genome of the sponge Oopsacas minuta (Hexactinellida) is lacking key metazoan core genes.</title>
        <authorList>
            <person name="Santini S."/>
            <person name="Schenkelaars Q."/>
            <person name="Jourda C."/>
            <person name="Duchesne M."/>
            <person name="Belahbib H."/>
            <person name="Rocher C."/>
            <person name="Selva M."/>
            <person name="Riesgo A."/>
            <person name="Vervoort M."/>
            <person name="Leys S.P."/>
            <person name="Kodjabachian L."/>
            <person name="Le Bivic A."/>
            <person name="Borchiellini C."/>
            <person name="Claverie J.M."/>
            <person name="Renard E."/>
        </authorList>
    </citation>
    <scope>NUCLEOTIDE SEQUENCE [LARGE SCALE GENOMIC DNA]</scope>
    <source>
        <strain evidence="2">SPO-2</strain>
    </source>
</reference>
<protein>
    <recommendedName>
        <fullName evidence="1">Small ribosomal subunit protein mS23 conserved domain-containing protein</fullName>
    </recommendedName>
</protein>
<dbReference type="AlphaFoldDB" id="A0AAV7JT10"/>
<organism evidence="2 3">
    <name type="scientific">Oopsacas minuta</name>
    <dbReference type="NCBI Taxonomy" id="111878"/>
    <lineage>
        <taxon>Eukaryota</taxon>
        <taxon>Metazoa</taxon>
        <taxon>Porifera</taxon>
        <taxon>Hexactinellida</taxon>
        <taxon>Hexasterophora</taxon>
        <taxon>Lyssacinosida</taxon>
        <taxon>Leucopsacidae</taxon>
        <taxon>Oopsacas</taxon>
    </lineage>
</organism>
<dbReference type="EMBL" id="JAKMXF010000300">
    <property type="protein sequence ID" value="KAI6652108.1"/>
    <property type="molecule type" value="Genomic_DNA"/>
</dbReference>
<gene>
    <name evidence="2" type="ORF">LOD99_4653</name>
</gene>
<name>A0AAV7JT10_9METZ</name>
<dbReference type="Proteomes" id="UP001165289">
    <property type="component" value="Unassembled WGS sequence"/>
</dbReference>